<reference evidence="8 9" key="1">
    <citation type="submission" date="2017-10" db="EMBL/GenBank/DDBJ databases">
        <title>The draft genome sequence of Lewinella nigricans NBRC 102662.</title>
        <authorList>
            <person name="Wang K."/>
        </authorList>
    </citation>
    <scope>NUCLEOTIDE SEQUENCE [LARGE SCALE GENOMIC DNA]</scope>
    <source>
        <strain evidence="8 9">NBRC 102662</strain>
    </source>
</reference>
<keyword evidence="2" id="KW-0479">Metal-binding</keyword>
<dbReference type="InterPro" id="IPR029062">
    <property type="entry name" value="Class_I_gatase-like"/>
</dbReference>
<feature type="domain" description="Blue (type 1) copper" evidence="5">
    <location>
        <begin position="646"/>
        <end position="764"/>
    </location>
</feature>
<dbReference type="InterPro" id="IPR029010">
    <property type="entry name" value="ThuA-like"/>
</dbReference>
<dbReference type="SUPFAM" id="SSF52317">
    <property type="entry name" value="Class I glutamine amidotransferase-like"/>
    <property type="match status" value="1"/>
</dbReference>
<dbReference type="InterPro" id="IPR055557">
    <property type="entry name" value="DUF7133"/>
</dbReference>
<dbReference type="SUPFAM" id="SSF49503">
    <property type="entry name" value="Cupredoxins"/>
    <property type="match status" value="1"/>
</dbReference>
<feature type="domain" description="DUF7133" evidence="7">
    <location>
        <begin position="66"/>
        <end position="450"/>
    </location>
</feature>
<dbReference type="InterPro" id="IPR013428">
    <property type="entry name" value="Membrane-bound_put_N"/>
</dbReference>
<dbReference type="CDD" id="cd04233">
    <property type="entry name" value="Auracyanin"/>
    <property type="match status" value="1"/>
</dbReference>
<dbReference type="EMBL" id="PDUD01000036">
    <property type="protein sequence ID" value="PHN02883.1"/>
    <property type="molecule type" value="Genomic_DNA"/>
</dbReference>
<sequence length="990" mass="109743">MSSSMMLHFTSTLSILIKTIMKNQLNKFFGAAMVLGLLLACGTEKEPLPELTYTGTEPRVQDPLPPEASQKHIQVPEGFETVLFAAEPDIINPIAFAWDEGGRLWVVQSMDYPHELANEVGGDRITICEDTNGDGRADKFTDFATEQSLSTGITVVKGGVIVAQAPEMVFLEDTDGDDKMDKRTVLFDGFGTWDTHAGPSNLRYGPDNWIWGSVGYSGFENEFNGEQVNFTRGVYRFSKDGKNFEPVGGFNNNTWGMGITADFEIFGSTANNNHCCYVGIPLKHYEYLGERPEWAINADFIQGHYEITPVDTIPLQQVDVRGGYTAAAGANFYTAENYPESYRNQMYVNEPTGHLVHLARIVPDGAGYKEEDGGNIFASTDAWTAPVFTETGPDGNLWVADWYNPVIQHNPDKRGMDNQIWNDEKGEGNAHLNPLRDKRHGRIYIIKHEDGRKPAIRSLEPENHDDLMAGLQSSNMFWRTTAQRLIVENKITDLIPELIELAGKNASGLNGAAIHALWTLKGLGALDGSNADATEVLKKALSNSSDGVKRAGLALLPRDDNGSEQLLASGLLQSENLHLRLAAALTASELPETAPLYEAMEQFAGESDNQADKWLSAATRIYFRERGEVDTEEADDAPFQADKTIQLNTVSQKMAYDKTLLYATAGQQLEIVLTNRDQMPHNLVLLEAGSLESFGKLVDQFLQSPDAAAMEYVPKSRYVLGATSMLDPDEKGTIRLTLPDEPGDYPFICTFPGHWRMMQGILRVSPKGTFVSEDPNALQVASMGGGSSHNFLKFFGAADGQVLSRNGDVNFTFTEKSDELEDLLEDADVLIISNNKAFDPSTQQRIFSKVNQGMPMLIFHPSIWYNWQDWPEYNRELVGGGSRSHEKLQEFEVRVTKPNHPIMKGVPAKFRITDELYRYEKDPAGTDIEVLAVGRGLESGEEYPVVWIVKHGKAKIIGNTLGHDERAHDLPAYQTILTNSLNWVKGSPAF</sequence>
<evidence type="ECO:0000256" key="2">
    <source>
        <dbReference type="ARBA" id="ARBA00022723"/>
    </source>
</evidence>
<dbReference type="InterPro" id="IPR011989">
    <property type="entry name" value="ARM-like"/>
</dbReference>
<evidence type="ECO:0000259" key="7">
    <source>
        <dbReference type="Pfam" id="PF23500"/>
    </source>
</evidence>
<evidence type="ECO:0000259" key="5">
    <source>
        <dbReference type="Pfam" id="PF00127"/>
    </source>
</evidence>
<dbReference type="Pfam" id="PF00127">
    <property type="entry name" value="Copper-bind"/>
    <property type="match status" value="1"/>
</dbReference>
<dbReference type="PANTHER" id="PTHR33546">
    <property type="entry name" value="LARGE, MULTIFUNCTIONAL SECRETED PROTEIN-RELATED"/>
    <property type="match status" value="1"/>
</dbReference>
<organism evidence="8 9">
    <name type="scientific">Flavilitoribacter nigricans (strain ATCC 23147 / DSM 23189 / NBRC 102662 / NCIMB 1420 / SS-2)</name>
    <name type="common">Lewinella nigricans</name>
    <dbReference type="NCBI Taxonomy" id="1122177"/>
    <lineage>
        <taxon>Bacteria</taxon>
        <taxon>Pseudomonadati</taxon>
        <taxon>Bacteroidota</taxon>
        <taxon>Saprospiria</taxon>
        <taxon>Saprospirales</taxon>
        <taxon>Lewinellaceae</taxon>
        <taxon>Flavilitoribacter</taxon>
    </lineage>
</organism>
<dbReference type="Proteomes" id="UP000223913">
    <property type="component" value="Unassembled WGS sequence"/>
</dbReference>
<dbReference type="PROSITE" id="PS00196">
    <property type="entry name" value="COPPER_BLUE"/>
    <property type="match status" value="1"/>
</dbReference>
<proteinExistence type="predicted"/>
<evidence type="ECO:0000256" key="3">
    <source>
        <dbReference type="ARBA" id="ARBA00022982"/>
    </source>
</evidence>
<dbReference type="InterPro" id="IPR011042">
    <property type="entry name" value="6-blade_b-propeller_TolB-like"/>
</dbReference>
<accession>A0A2D0N537</accession>
<dbReference type="InterPro" id="IPR028871">
    <property type="entry name" value="BlueCu_1_BS"/>
</dbReference>
<evidence type="ECO:0000256" key="1">
    <source>
        <dbReference type="ARBA" id="ARBA00022448"/>
    </source>
</evidence>
<dbReference type="InterPro" id="IPR000923">
    <property type="entry name" value="BlueCu_1"/>
</dbReference>
<protein>
    <submittedName>
        <fullName evidence="8">Uncharacterized protein</fullName>
    </submittedName>
</protein>
<evidence type="ECO:0000256" key="4">
    <source>
        <dbReference type="ARBA" id="ARBA00023008"/>
    </source>
</evidence>
<gene>
    <name evidence="8" type="ORF">CRP01_30360</name>
</gene>
<comment type="caution">
    <text evidence="8">The sequence shown here is derived from an EMBL/GenBank/DDBJ whole genome shotgun (WGS) entry which is preliminary data.</text>
</comment>
<dbReference type="AlphaFoldDB" id="A0A2D0N537"/>
<keyword evidence="4" id="KW-0186">Copper</keyword>
<dbReference type="Pfam" id="PF23500">
    <property type="entry name" value="DUF7133"/>
    <property type="match status" value="1"/>
</dbReference>
<feature type="domain" description="ThuA-like" evidence="6">
    <location>
        <begin position="802"/>
        <end position="984"/>
    </location>
</feature>
<evidence type="ECO:0000313" key="8">
    <source>
        <dbReference type="EMBL" id="PHN02883.1"/>
    </source>
</evidence>
<evidence type="ECO:0000313" key="9">
    <source>
        <dbReference type="Proteomes" id="UP000223913"/>
    </source>
</evidence>
<dbReference type="PANTHER" id="PTHR33546:SF1">
    <property type="entry name" value="LARGE, MULTIFUNCTIONAL SECRETED PROTEIN"/>
    <property type="match status" value="1"/>
</dbReference>
<keyword evidence="1" id="KW-0813">Transport</keyword>
<dbReference type="InterPro" id="IPR008972">
    <property type="entry name" value="Cupredoxin"/>
</dbReference>
<dbReference type="Gene3D" id="1.25.10.10">
    <property type="entry name" value="Leucine-rich Repeat Variant"/>
    <property type="match status" value="1"/>
</dbReference>
<evidence type="ECO:0000259" key="6">
    <source>
        <dbReference type="Pfam" id="PF06283"/>
    </source>
</evidence>
<dbReference type="OrthoDB" id="9812332at2"/>
<name>A0A2D0N537_FLAN2</name>
<keyword evidence="9" id="KW-1185">Reference proteome</keyword>
<dbReference type="GO" id="GO:0005507">
    <property type="term" value="F:copper ion binding"/>
    <property type="evidence" value="ECO:0007669"/>
    <property type="project" value="InterPro"/>
</dbReference>
<dbReference type="NCBIfam" id="TIGR02604">
    <property type="entry name" value="Piru_Ver_Nterm"/>
    <property type="match status" value="1"/>
</dbReference>
<dbReference type="SUPFAM" id="SSF63829">
    <property type="entry name" value="Calcium-dependent phosphotriesterase"/>
    <property type="match status" value="1"/>
</dbReference>
<dbReference type="Gene3D" id="2.60.40.420">
    <property type="entry name" value="Cupredoxins - blue copper proteins"/>
    <property type="match status" value="1"/>
</dbReference>
<dbReference type="Gene3D" id="3.40.50.880">
    <property type="match status" value="1"/>
</dbReference>
<dbReference type="Pfam" id="PF06283">
    <property type="entry name" value="ThuA"/>
    <property type="match status" value="1"/>
</dbReference>
<dbReference type="GO" id="GO:0009055">
    <property type="term" value="F:electron transfer activity"/>
    <property type="evidence" value="ECO:0007669"/>
    <property type="project" value="InterPro"/>
</dbReference>
<keyword evidence="3" id="KW-0249">Electron transport</keyword>
<dbReference type="Gene3D" id="2.120.10.30">
    <property type="entry name" value="TolB, C-terminal domain"/>
    <property type="match status" value="1"/>
</dbReference>